<dbReference type="Pfam" id="PF07940">
    <property type="entry name" value="Hepar_II_III_C"/>
    <property type="match status" value="1"/>
</dbReference>
<evidence type="ECO:0000259" key="5">
    <source>
        <dbReference type="Pfam" id="PF07940"/>
    </source>
</evidence>
<keyword evidence="3" id="KW-0574">Periplasm</keyword>
<reference evidence="7 8" key="1">
    <citation type="submission" date="2021-10" db="EMBL/GenBank/DDBJ databases">
        <title>Draft genome of Aestuariibacter halophilus JC2043.</title>
        <authorList>
            <person name="Emsley S.A."/>
            <person name="Pfannmuller K.M."/>
            <person name="Ushijima B."/>
            <person name="Saw J.H."/>
            <person name="Videau P."/>
        </authorList>
    </citation>
    <scope>NUCLEOTIDE SEQUENCE [LARGE SCALE GENOMIC DNA]</scope>
    <source>
        <strain evidence="7 8">JC2043</strain>
    </source>
</reference>
<dbReference type="Gene3D" id="2.70.98.70">
    <property type="match status" value="1"/>
</dbReference>
<dbReference type="InterPro" id="IPR031680">
    <property type="entry name" value="Hepar_II_III_N"/>
</dbReference>
<keyword evidence="2" id="KW-0732">Signal</keyword>
<keyword evidence="8" id="KW-1185">Reference proteome</keyword>
<proteinExistence type="predicted"/>
<keyword evidence="4" id="KW-0456">Lyase</keyword>
<dbReference type="Gene3D" id="1.50.10.100">
    <property type="entry name" value="Chondroitin AC/alginate lyase"/>
    <property type="match status" value="1"/>
</dbReference>
<dbReference type="Proteomes" id="UP001520878">
    <property type="component" value="Unassembled WGS sequence"/>
</dbReference>
<evidence type="ECO:0000256" key="1">
    <source>
        <dbReference type="ARBA" id="ARBA00004418"/>
    </source>
</evidence>
<dbReference type="InterPro" id="IPR008929">
    <property type="entry name" value="Chondroitin_lyas"/>
</dbReference>
<comment type="subcellular location">
    <subcellularLocation>
        <location evidence="1">Periplasm</location>
    </subcellularLocation>
</comment>
<dbReference type="PANTHER" id="PTHR39210">
    <property type="entry name" value="HEPARIN-SULFATE LYASE"/>
    <property type="match status" value="1"/>
</dbReference>
<evidence type="ECO:0000259" key="6">
    <source>
        <dbReference type="Pfam" id="PF16889"/>
    </source>
</evidence>
<evidence type="ECO:0000256" key="4">
    <source>
        <dbReference type="ARBA" id="ARBA00023239"/>
    </source>
</evidence>
<comment type="caution">
    <text evidence="7">The sequence shown here is derived from an EMBL/GenBank/DDBJ whole genome shotgun (WGS) entry which is preliminary data.</text>
</comment>
<sequence>MLLKWRTYYRLGIGNVLRVLHYRLCLKFGWFARVLPVHPCPDGPFFTRPDVPRWDSAIPPLNAFGWLPVSTEAVPNWFENLLTGKACTPSQQHWSTLADFDPEVGDIKGVWDLSRWGWLAHFALAYRCSGEQHWIDKMNLWLEDWCAANPVNQGLNWKCAQEAAIRVMHLAVALCLFEQRQPSDAVLQLVREHLLRIERTLRYAKGQDNNHGTSEGAALYIGATLLLHAEPQDRRASAWRTQSIAYLTERSQRLIAPDGTFSQYSSNYHRLMLDTFTLTEVWRRFMQQGAFPQSLQQQLRCASRWLLAMLPPHTTDVPNWGANDGAQLQLFWFTEYRSFLPSALAAQMMWEGPQQPLCLLTLHQLGCAIPAEEQQSGATTLANGGLAIAKDVDAMVMLRAPAFDFRPGQEDCLHLDLWVKGDNLLADGGSYSYNTDDATMAYFNGPQGHNTIQFDGQPQMPRISRFLLGDWLHYDRLDANRVSDGFRLYGAYRKRQLSHQREVLLEPGQLTVIDTVQGVASDAVMRWRLPARDWICSGQEVTGGNVRIAVTASVPLQRFLLAEGLSSRYYGKKQSVPVLEASIEAPAGIITTIIRWT</sequence>
<dbReference type="RefSeq" id="WP_229163146.1">
    <property type="nucleotide sequence ID" value="NZ_JAJEWP010000011.1"/>
</dbReference>
<name>A0ABS8GDZ9_9ALTE</name>
<protein>
    <submittedName>
        <fullName evidence="7">Heparinase II/III family protein</fullName>
    </submittedName>
</protein>
<evidence type="ECO:0000313" key="7">
    <source>
        <dbReference type="EMBL" id="MCC2618336.1"/>
    </source>
</evidence>
<dbReference type="SUPFAM" id="SSF48230">
    <property type="entry name" value="Chondroitin AC/alginate lyase"/>
    <property type="match status" value="1"/>
</dbReference>
<gene>
    <name evidence="7" type="ORF">LJ739_18935</name>
</gene>
<feature type="domain" description="Heparinase II/III-like C-terminal" evidence="5">
    <location>
        <begin position="382"/>
        <end position="532"/>
    </location>
</feature>
<dbReference type="PANTHER" id="PTHR39210:SF1">
    <property type="entry name" value="HEPARIN-SULFATE LYASE"/>
    <property type="match status" value="1"/>
</dbReference>
<evidence type="ECO:0000256" key="3">
    <source>
        <dbReference type="ARBA" id="ARBA00022764"/>
    </source>
</evidence>
<feature type="domain" description="Heparin-sulfate lyase N-terminal" evidence="6">
    <location>
        <begin position="110"/>
        <end position="329"/>
    </location>
</feature>
<dbReference type="InterPro" id="IPR012480">
    <property type="entry name" value="Hepar_II_III_C"/>
</dbReference>
<dbReference type="Pfam" id="PF16889">
    <property type="entry name" value="Hepar_II_III_N"/>
    <property type="match status" value="1"/>
</dbReference>
<accession>A0ABS8GDZ9</accession>
<dbReference type="EMBL" id="JAJEWP010000011">
    <property type="protein sequence ID" value="MCC2618336.1"/>
    <property type="molecule type" value="Genomic_DNA"/>
</dbReference>
<evidence type="ECO:0000256" key="2">
    <source>
        <dbReference type="ARBA" id="ARBA00022729"/>
    </source>
</evidence>
<organism evidence="7 8">
    <name type="scientific">Fluctibacter halophilus</name>
    <dbReference type="NCBI Taxonomy" id="226011"/>
    <lineage>
        <taxon>Bacteria</taxon>
        <taxon>Pseudomonadati</taxon>
        <taxon>Pseudomonadota</taxon>
        <taxon>Gammaproteobacteria</taxon>
        <taxon>Alteromonadales</taxon>
        <taxon>Alteromonadaceae</taxon>
        <taxon>Fluctibacter</taxon>
    </lineage>
</organism>
<evidence type="ECO:0000313" key="8">
    <source>
        <dbReference type="Proteomes" id="UP001520878"/>
    </source>
</evidence>